<name>A0A1I2DXM9_9BACT</name>
<proteinExistence type="predicted"/>
<organism evidence="2 3">
    <name type="scientific">Spirosoma endophyticum</name>
    <dbReference type="NCBI Taxonomy" id="662367"/>
    <lineage>
        <taxon>Bacteria</taxon>
        <taxon>Pseudomonadati</taxon>
        <taxon>Bacteroidota</taxon>
        <taxon>Cytophagia</taxon>
        <taxon>Cytophagales</taxon>
        <taxon>Cytophagaceae</taxon>
        <taxon>Spirosoma</taxon>
    </lineage>
</organism>
<feature type="signal peptide" evidence="1">
    <location>
        <begin position="1"/>
        <end position="21"/>
    </location>
</feature>
<keyword evidence="3" id="KW-1185">Reference proteome</keyword>
<reference evidence="2 3" key="1">
    <citation type="submission" date="2016-10" db="EMBL/GenBank/DDBJ databases">
        <authorList>
            <person name="de Groot N.N."/>
        </authorList>
    </citation>
    <scope>NUCLEOTIDE SEQUENCE [LARGE SCALE GENOMIC DNA]</scope>
    <source>
        <strain evidence="2 3">DSM 26130</strain>
    </source>
</reference>
<dbReference type="OrthoDB" id="572089at2"/>
<dbReference type="RefSeq" id="WP_093833004.1">
    <property type="nucleotide sequence ID" value="NZ_FOLQ01000020.1"/>
</dbReference>
<dbReference type="AlphaFoldDB" id="A0A1I2DXM9"/>
<sequence length="252" mass="27311">MYNLRKATLIALALTTSVATAQTHKPAAAYNNADFTIKAASITYDNTLDMLIFEMQVEGAAGRTVPKDVGSMNGAPVLAYVFPTTLKPTDVGFSATDGIVALGLTSHPDMDDTPLWDENNDGIFDNDGVVWHPHWVVLTKDNRVPGGLSVKEFKKEDKAVTLPKTAPGVPMYFDSPGYNVVTRGKAIRMGVPAYRVNNRKDFNFDAVSCYMEMSMGADHASHEPSAAKPTLGVYAVYTVLSGKLTLPYTVKK</sequence>
<evidence type="ECO:0000313" key="3">
    <source>
        <dbReference type="Proteomes" id="UP000198598"/>
    </source>
</evidence>
<dbReference type="Proteomes" id="UP000198598">
    <property type="component" value="Unassembled WGS sequence"/>
</dbReference>
<keyword evidence="1" id="KW-0732">Signal</keyword>
<dbReference type="EMBL" id="FOLQ01000020">
    <property type="protein sequence ID" value="SFE84710.1"/>
    <property type="molecule type" value="Genomic_DNA"/>
</dbReference>
<dbReference type="STRING" id="662367.SAMN05216167_12093"/>
<evidence type="ECO:0000313" key="2">
    <source>
        <dbReference type="EMBL" id="SFE84710.1"/>
    </source>
</evidence>
<protein>
    <submittedName>
        <fullName evidence="2">Uncharacterized protein</fullName>
    </submittedName>
</protein>
<evidence type="ECO:0000256" key="1">
    <source>
        <dbReference type="SAM" id="SignalP"/>
    </source>
</evidence>
<feature type="chain" id="PRO_5011498411" evidence="1">
    <location>
        <begin position="22"/>
        <end position="252"/>
    </location>
</feature>
<gene>
    <name evidence="2" type="ORF">SAMN05216167_12093</name>
</gene>
<accession>A0A1I2DXM9</accession>